<dbReference type="InterPro" id="IPR036388">
    <property type="entry name" value="WH-like_DNA-bd_sf"/>
</dbReference>
<dbReference type="InterPro" id="IPR000847">
    <property type="entry name" value="LysR_HTH_N"/>
</dbReference>
<dbReference type="PRINTS" id="PR00039">
    <property type="entry name" value="HTHLYSR"/>
</dbReference>
<comment type="caution">
    <text evidence="6">The sequence shown here is derived from an EMBL/GenBank/DDBJ whole genome shotgun (WGS) entry which is preliminary data.</text>
</comment>
<dbReference type="GO" id="GO:0003677">
    <property type="term" value="F:DNA binding"/>
    <property type="evidence" value="ECO:0007669"/>
    <property type="project" value="UniProtKB-KW"/>
</dbReference>
<evidence type="ECO:0000313" key="6">
    <source>
        <dbReference type="EMBL" id="OAM88571.1"/>
    </source>
</evidence>
<accession>A0A178IG51</accession>
<gene>
    <name evidence="6" type="ORF">AW736_16555</name>
</gene>
<dbReference type="STRING" id="1184151.AW736_16555"/>
<dbReference type="Gene3D" id="1.10.10.10">
    <property type="entry name" value="Winged helix-like DNA-binding domain superfamily/Winged helix DNA-binding domain"/>
    <property type="match status" value="1"/>
</dbReference>
<keyword evidence="4" id="KW-0804">Transcription</keyword>
<proteinExistence type="inferred from homology"/>
<dbReference type="SUPFAM" id="SSF46785">
    <property type="entry name" value="Winged helix' DNA-binding domain"/>
    <property type="match status" value="1"/>
</dbReference>
<dbReference type="Proteomes" id="UP000078486">
    <property type="component" value="Unassembled WGS sequence"/>
</dbReference>
<evidence type="ECO:0000256" key="2">
    <source>
        <dbReference type="ARBA" id="ARBA00023015"/>
    </source>
</evidence>
<dbReference type="AlphaFoldDB" id="A0A178IG51"/>
<evidence type="ECO:0000259" key="5">
    <source>
        <dbReference type="PROSITE" id="PS50931"/>
    </source>
</evidence>
<keyword evidence="2" id="KW-0805">Transcription regulation</keyword>
<dbReference type="SUPFAM" id="SSF53850">
    <property type="entry name" value="Periplasmic binding protein-like II"/>
    <property type="match status" value="1"/>
</dbReference>
<keyword evidence="7" id="KW-1185">Reference proteome</keyword>
<dbReference type="FunFam" id="1.10.10.10:FF:000001">
    <property type="entry name" value="LysR family transcriptional regulator"/>
    <property type="match status" value="1"/>
</dbReference>
<dbReference type="OrthoDB" id="9785745at2"/>
<evidence type="ECO:0000256" key="3">
    <source>
        <dbReference type="ARBA" id="ARBA00023125"/>
    </source>
</evidence>
<evidence type="ECO:0000256" key="4">
    <source>
        <dbReference type="ARBA" id="ARBA00023163"/>
    </source>
</evidence>
<dbReference type="Gene3D" id="3.40.190.10">
    <property type="entry name" value="Periplasmic binding protein-like II"/>
    <property type="match status" value="2"/>
</dbReference>
<name>A0A178IG51_9BACT</name>
<reference evidence="6 7" key="1">
    <citation type="submission" date="2016-01" db="EMBL/GenBank/DDBJ databases">
        <title>High potential of lignocellulose degradation of a new Verrucomicrobia species.</title>
        <authorList>
            <person name="Wang Y."/>
            <person name="Shi Y."/>
            <person name="Qiu Z."/>
            <person name="Liu S."/>
            <person name="Yang H."/>
        </authorList>
    </citation>
    <scope>NUCLEOTIDE SEQUENCE [LARGE SCALE GENOMIC DNA]</scope>
    <source>
        <strain evidence="6 7">TSB47</strain>
    </source>
</reference>
<dbReference type="InterPro" id="IPR036390">
    <property type="entry name" value="WH_DNA-bd_sf"/>
</dbReference>
<dbReference type="CDD" id="cd08414">
    <property type="entry name" value="PBP2_LTTR_aromatics_like"/>
    <property type="match status" value="1"/>
</dbReference>
<feature type="domain" description="HTH lysR-type" evidence="5">
    <location>
        <begin position="1"/>
        <end position="58"/>
    </location>
</feature>
<dbReference type="PANTHER" id="PTHR30346">
    <property type="entry name" value="TRANSCRIPTIONAL DUAL REGULATOR HCAR-RELATED"/>
    <property type="match status" value="1"/>
</dbReference>
<dbReference type="Pfam" id="PF03466">
    <property type="entry name" value="LysR_substrate"/>
    <property type="match status" value="1"/>
</dbReference>
<dbReference type="PANTHER" id="PTHR30346:SF0">
    <property type="entry name" value="HCA OPERON TRANSCRIPTIONAL ACTIVATOR HCAR"/>
    <property type="match status" value="1"/>
</dbReference>
<evidence type="ECO:0000256" key="1">
    <source>
        <dbReference type="ARBA" id="ARBA00009437"/>
    </source>
</evidence>
<dbReference type="GO" id="GO:0003700">
    <property type="term" value="F:DNA-binding transcription factor activity"/>
    <property type="evidence" value="ECO:0007669"/>
    <property type="project" value="InterPro"/>
</dbReference>
<organism evidence="6 7">
    <name type="scientific">Termitidicoccus mucosus</name>
    <dbReference type="NCBI Taxonomy" id="1184151"/>
    <lineage>
        <taxon>Bacteria</taxon>
        <taxon>Pseudomonadati</taxon>
        <taxon>Verrucomicrobiota</taxon>
        <taxon>Opitutia</taxon>
        <taxon>Opitutales</taxon>
        <taxon>Opitutaceae</taxon>
        <taxon>Termitidicoccus</taxon>
    </lineage>
</organism>
<dbReference type="InterPro" id="IPR005119">
    <property type="entry name" value="LysR_subst-bd"/>
</dbReference>
<protein>
    <recommendedName>
        <fullName evidence="5">HTH lysR-type domain-containing protein</fullName>
    </recommendedName>
</protein>
<comment type="similarity">
    <text evidence="1">Belongs to the LysR transcriptional regulatory family.</text>
</comment>
<dbReference type="RefSeq" id="WP_068771652.1">
    <property type="nucleotide sequence ID" value="NZ_CP109796.1"/>
</dbReference>
<keyword evidence="3" id="KW-0238">DNA-binding</keyword>
<dbReference type="EMBL" id="LRRQ01000127">
    <property type="protein sequence ID" value="OAM88571.1"/>
    <property type="molecule type" value="Genomic_DNA"/>
</dbReference>
<dbReference type="PROSITE" id="PS50931">
    <property type="entry name" value="HTH_LYSR"/>
    <property type="match status" value="1"/>
</dbReference>
<dbReference type="Pfam" id="PF00126">
    <property type="entry name" value="HTH_1"/>
    <property type="match status" value="1"/>
</dbReference>
<dbReference type="GO" id="GO:0032993">
    <property type="term" value="C:protein-DNA complex"/>
    <property type="evidence" value="ECO:0007669"/>
    <property type="project" value="TreeGrafter"/>
</dbReference>
<evidence type="ECO:0000313" key="7">
    <source>
        <dbReference type="Proteomes" id="UP000078486"/>
    </source>
</evidence>
<sequence>MELRHFRYFVAVAEALNFRRAAERLHVSAPTLSVQIKDLEGLLNARLFERDTMSVTLTAAGEILLEEARQVLEKAERAATAVREAAKGRRGTLRIGNVGLLSYGFIPDSLKIFRERYPAVEVELTEMDINRQAADILQTREIQIGFAASFEKNILTGTRHFLVYKKPLEVLLGTDHRLARKRWISLSDLTRERLLAFGNIKNSRHEEALRDLFRNRAVKMPPLKYVTSFDNGIAMIASGQELSIAPEVVTLHSYKGITFRPLKETGKDLLIELHAIWRKDETSPLVHNFLDILRTYCRGKNL</sequence>